<evidence type="ECO:0000256" key="8">
    <source>
        <dbReference type="ARBA" id="ARBA00023049"/>
    </source>
</evidence>
<dbReference type="Pfam" id="PF04433">
    <property type="entry name" value="SWIRM"/>
    <property type="match status" value="1"/>
</dbReference>
<evidence type="ECO:0000313" key="17">
    <source>
        <dbReference type="EMBL" id="CAH0555879.1"/>
    </source>
</evidence>
<evidence type="ECO:0000256" key="6">
    <source>
        <dbReference type="ARBA" id="ARBA00022833"/>
    </source>
</evidence>
<organism evidence="17 18">
    <name type="scientific">Brassicogethes aeneus</name>
    <name type="common">Rape pollen beetle</name>
    <name type="synonym">Meligethes aeneus</name>
    <dbReference type="NCBI Taxonomy" id="1431903"/>
    <lineage>
        <taxon>Eukaryota</taxon>
        <taxon>Metazoa</taxon>
        <taxon>Ecdysozoa</taxon>
        <taxon>Arthropoda</taxon>
        <taxon>Hexapoda</taxon>
        <taxon>Insecta</taxon>
        <taxon>Pterygota</taxon>
        <taxon>Neoptera</taxon>
        <taxon>Endopterygota</taxon>
        <taxon>Coleoptera</taxon>
        <taxon>Polyphaga</taxon>
        <taxon>Cucujiformia</taxon>
        <taxon>Nitidulidae</taxon>
        <taxon>Meligethinae</taxon>
        <taxon>Brassicogethes</taxon>
    </lineage>
</organism>
<gene>
    <name evidence="17" type="ORF">MELIAE_LOCUS7138</name>
</gene>
<dbReference type="InterPro" id="IPR007526">
    <property type="entry name" value="SWIRM"/>
</dbReference>
<dbReference type="GO" id="GO:0005634">
    <property type="term" value="C:nucleus"/>
    <property type="evidence" value="ECO:0007669"/>
    <property type="project" value="UniProtKB-SubCell"/>
</dbReference>
<protein>
    <recommendedName>
        <fullName evidence="12">Myb-like, SWIRM and MPN domain-containing protein 1</fullName>
    </recommendedName>
</protein>
<dbReference type="Gene3D" id="3.40.140.10">
    <property type="entry name" value="Cytidine Deaminase, domain 2"/>
    <property type="match status" value="1"/>
</dbReference>
<evidence type="ECO:0000256" key="3">
    <source>
        <dbReference type="ARBA" id="ARBA00022670"/>
    </source>
</evidence>
<keyword evidence="18" id="KW-1185">Reference proteome</keyword>
<evidence type="ECO:0000259" key="16">
    <source>
        <dbReference type="PROSITE" id="PS51293"/>
    </source>
</evidence>
<evidence type="ECO:0000256" key="7">
    <source>
        <dbReference type="ARBA" id="ARBA00023015"/>
    </source>
</evidence>
<dbReference type="InterPro" id="IPR037518">
    <property type="entry name" value="MPN"/>
</dbReference>
<dbReference type="GO" id="GO:0003677">
    <property type="term" value="F:DNA binding"/>
    <property type="evidence" value="ECO:0007669"/>
    <property type="project" value="UniProtKB-KW"/>
</dbReference>
<dbReference type="Pfam" id="PF01398">
    <property type="entry name" value="JAB"/>
    <property type="match status" value="1"/>
</dbReference>
<dbReference type="GO" id="GO:0006508">
    <property type="term" value="P:proteolysis"/>
    <property type="evidence" value="ECO:0007669"/>
    <property type="project" value="UniProtKB-KW"/>
</dbReference>
<accession>A0A9P0B6G1</accession>
<evidence type="ECO:0000259" key="14">
    <source>
        <dbReference type="PROSITE" id="PS50249"/>
    </source>
</evidence>
<evidence type="ECO:0000256" key="10">
    <source>
        <dbReference type="ARBA" id="ARBA00023163"/>
    </source>
</evidence>
<dbReference type="CDD" id="cd00167">
    <property type="entry name" value="SANT"/>
    <property type="match status" value="1"/>
</dbReference>
<name>A0A9P0B6G1_BRAAE</name>
<dbReference type="FunFam" id="1.10.10.10:FF:000020">
    <property type="entry name" value="SWI/SNF complex subunit SMARCC2 isoform c"/>
    <property type="match status" value="1"/>
</dbReference>
<dbReference type="SMART" id="SM00717">
    <property type="entry name" value="SANT"/>
    <property type="match status" value="1"/>
</dbReference>
<keyword evidence="8" id="KW-0482">Metalloprotease</keyword>
<dbReference type="AlphaFoldDB" id="A0A9P0B6G1"/>
<feature type="domain" description="MPN" evidence="14">
    <location>
        <begin position="584"/>
        <end position="719"/>
    </location>
</feature>
<evidence type="ECO:0000256" key="13">
    <source>
        <dbReference type="ARBA" id="ARBA00061577"/>
    </source>
</evidence>
<dbReference type="SUPFAM" id="SSF102712">
    <property type="entry name" value="JAB1/MPN domain"/>
    <property type="match status" value="1"/>
</dbReference>
<dbReference type="PROSITE" id="PS50249">
    <property type="entry name" value="MPN"/>
    <property type="match status" value="1"/>
</dbReference>
<dbReference type="Gene3D" id="1.10.10.10">
    <property type="entry name" value="Winged helix-like DNA-binding domain superfamily/Winged helix DNA-binding domain"/>
    <property type="match status" value="1"/>
</dbReference>
<evidence type="ECO:0000256" key="12">
    <source>
        <dbReference type="ARBA" id="ARBA00032256"/>
    </source>
</evidence>
<dbReference type="InterPro" id="IPR000555">
    <property type="entry name" value="JAMM/MPN+_dom"/>
</dbReference>
<dbReference type="InterPro" id="IPR009057">
    <property type="entry name" value="Homeodomain-like_sf"/>
</dbReference>
<dbReference type="InterPro" id="IPR001005">
    <property type="entry name" value="SANT/Myb"/>
</dbReference>
<dbReference type="GO" id="GO:0046872">
    <property type="term" value="F:metal ion binding"/>
    <property type="evidence" value="ECO:0007669"/>
    <property type="project" value="UniProtKB-KW"/>
</dbReference>
<dbReference type="SUPFAM" id="SSF46689">
    <property type="entry name" value="Homeodomain-like"/>
    <property type="match status" value="1"/>
</dbReference>
<dbReference type="InterPro" id="IPR050242">
    <property type="entry name" value="JAMM_MPN+_peptidase_M67A"/>
</dbReference>
<dbReference type="PROSITE" id="PS51293">
    <property type="entry name" value="SANT"/>
    <property type="match status" value="1"/>
</dbReference>
<sequence>MAEEDEIDVLGDFSLNDSCLTLVSENAELLNCDYTIHPQWLLDKPSANPDNWYQTGSEIQENNESESLGHVSTENCITDESGWTEKEKNLLERGIEIFGKSNVRLSQFIGSKTASEVKYYLKNFYTENQGSYRTYSECLVEDNNLVSDVLDDTQIPASIEEVIAAVSTAKSTVPLSGKKVRKKSNSFTNDSYNMDINEIPSGHSVLKSNYSKENKLKKSDLSKMKQKNKGKKSVKFKFKTKLKIPLFPKEKVKKVREQVRQKTVKFMNECSKKTEITKVEITTGVGLSVPICEGEEIIKLKKVENESDEDVDIDIEDNDDNYELKPKLTKKVEIKEPMKPETTDQNIKKESIIEECDKESPNSLHNNQFVDLSVYNDKTVKQLMSLEEPTEEFLLNDNVIIELEKAVVSEFFEGRGSKTPERYLKIRNHILNAWRTNKPTYVTKTLVRAGLKSCGDVNIIGRIHYFLEQIGAINFGCSQMCYSRPLYDLMQTSVPLRQKITKDCPKQVSRNTGELGSRPRMKKKFANDGEGGCTLTHDENGEIINTTIVNEEPVVKQRLYIKKPMVRLIYCRPFNDEKPQEYTVNIHLSALLKMDLHAHTNLSEVMGLVAGYWNPHNKTLTITHYETCKNMASSSTHCDMCPISQAKASEIIHAKGLDILGWFHSHPTFAPEPSQQDLETQQAVQRWIGARKPCIGVILSPFSLNGALIASPYRCMIVDKKLNFEDQFVPYKFHVGIMSEDFVVKDFLKEVQRVMFGVKDAPIESRVRMNKPYFQDVSITFLDKYIYSVRMHLAKCGNFSKLTCDSIIQGISDITNKFEN</sequence>
<dbReference type="PROSITE" id="PS50934">
    <property type="entry name" value="SWIRM"/>
    <property type="match status" value="1"/>
</dbReference>
<keyword evidence="7" id="KW-0805">Transcription regulation</keyword>
<dbReference type="InterPro" id="IPR017884">
    <property type="entry name" value="SANT_dom"/>
</dbReference>
<evidence type="ECO:0000256" key="5">
    <source>
        <dbReference type="ARBA" id="ARBA00022801"/>
    </source>
</evidence>
<keyword evidence="11" id="KW-0539">Nucleus</keyword>
<dbReference type="FunFam" id="3.40.140.10:FF:000053">
    <property type="entry name" value="MPN domain-containing protein CG4751"/>
    <property type="match status" value="1"/>
</dbReference>
<dbReference type="Gene3D" id="1.20.58.1880">
    <property type="match status" value="1"/>
</dbReference>
<evidence type="ECO:0000313" key="18">
    <source>
        <dbReference type="Proteomes" id="UP001154078"/>
    </source>
</evidence>
<evidence type="ECO:0000256" key="11">
    <source>
        <dbReference type="ARBA" id="ARBA00023242"/>
    </source>
</evidence>
<comment type="subcellular location">
    <subcellularLocation>
        <location evidence="1">Nucleus</location>
    </subcellularLocation>
</comment>
<dbReference type="EMBL" id="OV121135">
    <property type="protein sequence ID" value="CAH0555879.1"/>
    <property type="molecule type" value="Genomic_DNA"/>
</dbReference>
<keyword evidence="9" id="KW-0238">DNA-binding</keyword>
<keyword evidence="10" id="KW-0804">Transcription</keyword>
<dbReference type="SMART" id="SM00232">
    <property type="entry name" value="JAB_MPN"/>
    <property type="match status" value="1"/>
</dbReference>
<feature type="domain" description="SWIRM" evidence="15">
    <location>
        <begin position="386"/>
        <end position="484"/>
    </location>
</feature>
<dbReference type="GO" id="GO:0008237">
    <property type="term" value="F:metallopeptidase activity"/>
    <property type="evidence" value="ECO:0007669"/>
    <property type="project" value="UniProtKB-KW"/>
</dbReference>
<dbReference type="InterPro" id="IPR036388">
    <property type="entry name" value="WH-like_DNA-bd_sf"/>
</dbReference>
<comment type="similarity">
    <text evidence="13">Belongs to the peptidase M67 family.</text>
</comment>
<evidence type="ECO:0000259" key="15">
    <source>
        <dbReference type="PROSITE" id="PS50934"/>
    </source>
</evidence>
<keyword evidence="4" id="KW-0479">Metal-binding</keyword>
<comment type="similarity">
    <text evidence="2">Belongs to the peptidase M67A family. MYSM1 subfamily.</text>
</comment>
<dbReference type="Proteomes" id="UP001154078">
    <property type="component" value="Chromosome 4"/>
</dbReference>
<reference evidence="17" key="1">
    <citation type="submission" date="2021-12" db="EMBL/GenBank/DDBJ databases">
        <authorList>
            <person name="King R."/>
        </authorList>
    </citation>
    <scope>NUCLEOTIDE SEQUENCE</scope>
</reference>
<dbReference type="PANTHER" id="PTHR10410">
    <property type="entry name" value="EUKARYOTIC TRANSLATION INITIATION FACTOR 3 -RELATED"/>
    <property type="match status" value="1"/>
</dbReference>
<keyword evidence="6" id="KW-0862">Zinc</keyword>
<dbReference type="OrthoDB" id="7464992at2759"/>
<evidence type="ECO:0000256" key="9">
    <source>
        <dbReference type="ARBA" id="ARBA00023125"/>
    </source>
</evidence>
<evidence type="ECO:0000256" key="1">
    <source>
        <dbReference type="ARBA" id="ARBA00004123"/>
    </source>
</evidence>
<keyword evidence="3" id="KW-0645">Protease</keyword>
<proteinExistence type="inferred from homology"/>
<evidence type="ECO:0000256" key="2">
    <source>
        <dbReference type="ARBA" id="ARBA00007194"/>
    </source>
</evidence>
<evidence type="ECO:0000256" key="4">
    <source>
        <dbReference type="ARBA" id="ARBA00022723"/>
    </source>
</evidence>
<feature type="domain" description="SANT" evidence="16">
    <location>
        <begin position="78"/>
        <end position="129"/>
    </location>
</feature>
<keyword evidence="5" id="KW-0378">Hydrolase</keyword>